<organism evidence="2 3">
    <name type="scientific">Portunus trituberculatus</name>
    <name type="common">Swimming crab</name>
    <name type="synonym">Neptunus trituberculatus</name>
    <dbReference type="NCBI Taxonomy" id="210409"/>
    <lineage>
        <taxon>Eukaryota</taxon>
        <taxon>Metazoa</taxon>
        <taxon>Ecdysozoa</taxon>
        <taxon>Arthropoda</taxon>
        <taxon>Crustacea</taxon>
        <taxon>Multicrustacea</taxon>
        <taxon>Malacostraca</taxon>
        <taxon>Eumalacostraca</taxon>
        <taxon>Eucarida</taxon>
        <taxon>Decapoda</taxon>
        <taxon>Pleocyemata</taxon>
        <taxon>Brachyura</taxon>
        <taxon>Eubrachyura</taxon>
        <taxon>Portunoidea</taxon>
        <taxon>Portunidae</taxon>
        <taxon>Portuninae</taxon>
        <taxon>Portunus</taxon>
    </lineage>
</organism>
<accession>A0A5B7JYD4</accession>
<evidence type="ECO:0000313" key="2">
    <source>
        <dbReference type="EMBL" id="MPC99306.1"/>
    </source>
</evidence>
<reference evidence="2 3" key="1">
    <citation type="submission" date="2019-05" db="EMBL/GenBank/DDBJ databases">
        <title>Another draft genome of Portunus trituberculatus and its Hox gene families provides insights of decapod evolution.</title>
        <authorList>
            <person name="Jeong J.-H."/>
            <person name="Song I."/>
            <person name="Kim S."/>
            <person name="Choi T."/>
            <person name="Kim D."/>
            <person name="Ryu S."/>
            <person name="Kim W."/>
        </authorList>
    </citation>
    <scope>NUCLEOTIDE SEQUENCE [LARGE SCALE GENOMIC DNA]</scope>
    <source>
        <tissue evidence="2">Muscle</tissue>
    </source>
</reference>
<evidence type="ECO:0000256" key="1">
    <source>
        <dbReference type="SAM" id="MobiDB-lite"/>
    </source>
</evidence>
<feature type="compositionally biased region" description="Low complexity" evidence="1">
    <location>
        <begin position="21"/>
        <end position="36"/>
    </location>
</feature>
<proteinExistence type="predicted"/>
<keyword evidence="3" id="KW-1185">Reference proteome</keyword>
<name>A0A5B7JYD4_PORTR</name>
<feature type="compositionally biased region" description="Polar residues" evidence="1">
    <location>
        <begin position="8"/>
        <end position="19"/>
    </location>
</feature>
<evidence type="ECO:0000313" key="3">
    <source>
        <dbReference type="Proteomes" id="UP000324222"/>
    </source>
</evidence>
<feature type="compositionally biased region" description="Acidic residues" evidence="1">
    <location>
        <begin position="42"/>
        <end position="59"/>
    </location>
</feature>
<dbReference type="EMBL" id="VSRR010117775">
    <property type="protein sequence ID" value="MPC99306.1"/>
    <property type="molecule type" value="Genomic_DNA"/>
</dbReference>
<protein>
    <submittedName>
        <fullName evidence="2">Uncharacterized protein</fullName>
    </submittedName>
</protein>
<dbReference type="AlphaFoldDB" id="A0A5B7JYD4"/>
<gene>
    <name evidence="2" type="ORF">E2C01_094712</name>
</gene>
<dbReference type="Proteomes" id="UP000324222">
    <property type="component" value="Unassembled WGS sequence"/>
</dbReference>
<comment type="caution">
    <text evidence="2">The sequence shown here is derived from an EMBL/GenBank/DDBJ whole genome shotgun (WGS) entry which is preliminary data.</text>
</comment>
<sequence length="59" mass="6425">MGHLKPSSPCSFNVPQNQGCGVESESVSESGSRRVGYFWPESESESELESESESESVKI</sequence>
<feature type="region of interest" description="Disordered" evidence="1">
    <location>
        <begin position="1"/>
        <end position="59"/>
    </location>
</feature>